<protein>
    <submittedName>
        <fullName evidence="1">Uncharacterized protein</fullName>
    </submittedName>
</protein>
<evidence type="ECO:0000313" key="1">
    <source>
        <dbReference type="EMBL" id="AZQ32430.1"/>
    </source>
</evidence>
<dbReference type="AlphaFoldDB" id="A0A3S9M031"/>
<gene>
    <name evidence="1" type="ORF">EJ357_02355</name>
</gene>
<dbReference type="EMBL" id="CP034539">
    <property type="protein sequence ID" value="AZQ32430.1"/>
    <property type="molecule type" value="Genomic_DNA"/>
</dbReference>
<proteinExistence type="predicted"/>
<sequence>MLLIMVTAANVTDRDAAKELLFRLALTHHAGPASPPKLELQKRLLRYKTVQEQAFSLFFEV</sequence>
<dbReference type="KEGG" id="scya:EJ357_02355"/>
<dbReference type="Proteomes" id="UP000280298">
    <property type="component" value="Chromosome"/>
</dbReference>
<dbReference type="RefSeq" id="WP_126388112.1">
    <property type="nucleotide sequence ID" value="NZ_CP034539.1"/>
</dbReference>
<organism evidence="1 2">
    <name type="scientific">Streptomyces cyaneochromogenes</name>
    <dbReference type="NCBI Taxonomy" id="2496836"/>
    <lineage>
        <taxon>Bacteria</taxon>
        <taxon>Bacillati</taxon>
        <taxon>Actinomycetota</taxon>
        <taxon>Actinomycetes</taxon>
        <taxon>Kitasatosporales</taxon>
        <taxon>Streptomycetaceae</taxon>
        <taxon>Streptomyces</taxon>
    </lineage>
</organism>
<evidence type="ECO:0000313" key="2">
    <source>
        <dbReference type="Proteomes" id="UP000280298"/>
    </source>
</evidence>
<reference evidence="1 2" key="1">
    <citation type="journal article" date="2019" name="Int. J. Syst. Evol. Microbiol.">
        <title>Streptomyces cyaneochromogenes sp. nov., a blue pigment-producing actinomycete from manganese-contaminated soil.</title>
        <authorList>
            <person name="Tang X."/>
            <person name="Zhao J."/>
            <person name="Li K."/>
            <person name="Chen Z."/>
            <person name="Sun Y."/>
            <person name="Gao J."/>
        </authorList>
    </citation>
    <scope>NUCLEOTIDE SEQUENCE [LARGE SCALE GENOMIC DNA]</scope>
    <source>
        <strain evidence="1 2">MK-45</strain>
    </source>
</reference>
<accession>A0A3S9M031</accession>
<name>A0A3S9M031_9ACTN</name>
<keyword evidence="2" id="KW-1185">Reference proteome</keyword>